<dbReference type="AlphaFoldDB" id="A0A255ZS59"/>
<dbReference type="GO" id="GO:0006516">
    <property type="term" value="P:glycoprotein catabolic process"/>
    <property type="evidence" value="ECO:0007669"/>
    <property type="project" value="TreeGrafter"/>
</dbReference>
<protein>
    <recommendedName>
        <fullName evidence="1">Glycosyl hydrolase family 92 domain-containing protein</fullName>
    </recommendedName>
</protein>
<gene>
    <name evidence="2" type="ORF">CHX27_07675</name>
</gene>
<sequence>MPKKLDEFFTTEALNPNKFLGQEAMIGQYAHGNEPSHHIIYLYAFTDTPKVGQKYIHKVINDFHNNTPDGMIGNDDCGQMSAWYILSTLGF</sequence>
<dbReference type="GO" id="GO:0005829">
    <property type="term" value="C:cytosol"/>
    <property type="evidence" value="ECO:0007669"/>
    <property type="project" value="TreeGrafter"/>
</dbReference>
<dbReference type="GO" id="GO:0000224">
    <property type="term" value="F:peptide-N4-(N-acetyl-beta-glucosaminyl)asparagine amidase activity"/>
    <property type="evidence" value="ECO:0007669"/>
    <property type="project" value="TreeGrafter"/>
</dbReference>
<dbReference type="PANTHER" id="PTHR12143:SF43">
    <property type="entry name" value="PUTATIVE-RELATED"/>
    <property type="match status" value="1"/>
</dbReference>
<dbReference type="InterPro" id="IPR012939">
    <property type="entry name" value="Glyco_hydro_92"/>
</dbReference>
<dbReference type="InterPro" id="IPR050883">
    <property type="entry name" value="PNGase"/>
</dbReference>
<reference evidence="2 3" key="1">
    <citation type="submission" date="2017-07" db="EMBL/GenBank/DDBJ databases">
        <title>Flavobacterium cyanobacteriorum sp. nov., isolated from cyanobacterial aggregates in a eutrophic lake.</title>
        <authorList>
            <person name="Cai H."/>
        </authorList>
    </citation>
    <scope>NUCLEOTIDE SEQUENCE [LARGE SCALE GENOMIC DNA]</scope>
    <source>
        <strain evidence="2 3">TH167</strain>
    </source>
</reference>
<accession>A0A255ZS59</accession>
<keyword evidence="3" id="KW-1185">Reference proteome</keyword>
<evidence type="ECO:0000313" key="3">
    <source>
        <dbReference type="Proteomes" id="UP000216035"/>
    </source>
</evidence>
<dbReference type="Pfam" id="PF07971">
    <property type="entry name" value="Glyco_hydro_92"/>
    <property type="match status" value="1"/>
</dbReference>
<dbReference type="Gene3D" id="3.30.2080.10">
    <property type="entry name" value="GH92 mannosidase domain"/>
    <property type="match status" value="1"/>
</dbReference>
<organism evidence="2 3">
    <name type="scientific">Flavobacterium aurantiibacter</name>
    <dbReference type="NCBI Taxonomy" id="2023067"/>
    <lineage>
        <taxon>Bacteria</taxon>
        <taxon>Pseudomonadati</taxon>
        <taxon>Bacteroidota</taxon>
        <taxon>Flavobacteriia</taxon>
        <taxon>Flavobacteriales</taxon>
        <taxon>Flavobacteriaceae</taxon>
        <taxon>Flavobacterium</taxon>
    </lineage>
</organism>
<feature type="domain" description="Glycosyl hydrolase family 92" evidence="1">
    <location>
        <begin position="3"/>
        <end position="91"/>
    </location>
</feature>
<proteinExistence type="predicted"/>
<name>A0A255ZS59_9FLAO</name>
<dbReference type="Proteomes" id="UP000216035">
    <property type="component" value="Unassembled WGS sequence"/>
</dbReference>
<dbReference type="PANTHER" id="PTHR12143">
    <property type="entry name" value="PEPTIDE N-GLYCANASE PNGASE -RELATED"/>
    <property type="match status" value="1"/>
</dbReference>
<dbReference type="OrthoDB" id="9804511at2"/>
<dbReference type="EMBL" id="NOXX01000192">
    <property type="protein sequence ID" value="OYQ44343.1"/>
    <property type="molecule type" value="Genomic_DNA"/>
</dbReference>
<comment type="caution">
    <text evidence="2">The sequence shown here is derived from an EMBL/GenBank/DDBJ whole genome shotgun (WGS) entry which is preliminary data.</text>
</comment>
<evidence type="ECO:0000313" key="2">
    <source>
        <dbReference type="EMBL" id="OYQ44343.1"/>
    </source>
</evidence>
<evidence type="ECO:0000259" key="1">
    <source>
        <dbReference type="Pfam" id="PF07971"/>
    </source>
</evidence>